<dbReference type="InterPro" id="IPR047799">
    <property type="entry name" value="T9SS_OM_PorV"/>
</dbReference>
<protein>
    <submittedName>
        <fullName evidence="3">Type IX secretion system outer membrane channel protein PorV</fullName>
    </submittedName>
</protein>
<dbReference type="NCBIfam" id="NF033710">
    <property type="entry name" value="T9SS_OM_PorV"/>
    <property type="match status" value="1"/>
</dbReference>
<gene>
    <name evidence="3" type="primary">porV</name>
    <name evidence="3" type="ORF">QWY31_04280</name>
</gene>
<feature type="signal peptide" evidence="1">
    <location>
        <begin position="1"/>
        <end position="23"/>
    </location>
</feature>
<evidence type="ECO:0000256" key="1">
    <source>
        <dbReference type="SAM" id="SignalP"/>
    </source>
</evidence>
<dbReference type="SUPFAM" id="SSF56935">
    <property type="entry name" value="Porins"/>
    <property type="match status" value="1"/>
</dbReference>
<feature type="domain" description="Type IX secretion system protein PorV" evidence="2">
    <location>
        <begin position="32"/>
        <end position="269"/>
    </location>
</feature>
<name>A0ABT8F2R0_9BACT</name>
<comment type="caution">
    <text evidence="3">The sequence shown here is derived from an EMBL/GenBank/DDBJ whole genome shotgun (WGS) entry which is preliminary data.</text>
</comment>
<proteinExistence type="predicted"/>
<evidence type="ECO:0000313" key="4">
    <source>
        <dbReference type="Proteomes" id="UP001168552"/>
    </source>
</evidence>
<organism evidence="3 4">
    <name type="scientific">Shiella aurantiaca</name>
    <dbReference type="NCBI Taxonomy" id="3058365"/>
    <lineage>
        <taxon>Bacteria</taxon>
        <taxon>Pseudomonadati</taxon>
        <taxon>Bacteroidota</taxon>
        <taxon>Cytophagia</taxon>
        <taxon>Cytophagales</taxon>
        <taxon>Shiellaceae</taxon>
        <taxon>Shiella</taxon>
    </lineage>
</organism>
<sequence>MKAFLRISSSLLVLLLGAQATMAQQVISGQDTSRRVITTAVPFLIISPDARSGALGDAGAALSPDANSAHWNPAKMAFLKKDFGASMSYTPWLGKIINDMSITYLAGYYKLSRQQTIALAMRYFDLGDITFTQDGTDQFNFNPREFSLDATFAQMLSDKFSIGVTGKYVYSNMVGNYTTTASDPNPGSSIAADMGVYYASDLIVGGSNSNLALAAVVSNVGQKITYTDESRREFIPVNLRVGGAYTTELDPYNAITVLLDFNKLMVPTSAEDSRTQPLLSGMFGSFSDAPDGFSEELKEITVSFGTEYWYNNIFAARAGYFYEDFSKGNRKYFTAGVGFRYQVFGIDFAYLIAQKQNNPLAETLRFTLHFDMNKGEGGQPSVPIE</sequence>
<reference evidence="3" key="1">
    <citation type="submission" date="2023-06" db="EMBL/GenBank/DDBJ databases">
        <title>Cytophagales bacterium Strain LB-30, isolated from soil.</title>
        <authorList>
            <person name="Liu B."/>
        </authorList>
    </citation>
    <scope>NUCLEOTIDE SEQUENCE</scope>
    <source>
        <strain evidence="3">LB-30</strain>
    </source>
</reference>
<dbReference type="InterPro" id="IPR045741">
    <property type="entry name" value="PorV"/>
</dbReference>
<dbReference type="Pfam" id="PF19572">
    <property type="entry name" value="PorV"/>
    <property type="match status" value="1"/>
</dbReference>
<dbReference type="NCBIfam" id="NF033709">
    <property type="entry name" value="PorV_fam"/>
    <property type="match status" value="1"/>
</dbReference>
<dbReference type="EMBL" id="JAUHJS010000002">
    <property type="protein sequence ID" value="MDN4164705.1"/>
    <property type="molecule type" value="Genomic_DNA"/>
</dbReference>
<dbReference type="RefSeq" id="WP_320003232.1">
    <property type="nucleotide sequence ID" value="NZ_JAUHJS010000002.1"/>
</dbReference>
<keyword evidence="4" id="KW-1185">Reference proteome</keyword>
<feature type="chain" id="PRO_5045723237" evidence="1">
    <location>
        <begin position="24"/>
        <end position="385"/>
    </location>
</feature>
<evidence type="ECO:0000313" key="3">
    <source>
        <dbReference type="EMBL" id="MDN4164705.1"/>
    </source>
</evidence>
<accession>A0ABT8F2R0</accession>
<dbReference type="Proteomes" id="UP001168552">
    <property type="component" value="Unassembled WGS sequence"/>
</dbReference>
<evidence type="ECO:0000259" key="2">
    <source>
        <dbReference type="Pfam" id="PF19572"/>
    </source>
</evidence>
<dbReference type="Gene3D" id="2.40.160.60">
    <property type="entry name" value="Outer membrane protein transport protein (OMPP1/FadL/TodX)"/>
    <property type="match status" value="1"/>
</dbReference>
<keyword evidence="1" id="KW-0732">Signal</keyword>